<dbReference type="Gene3D" id="3.90.79.10">
    <property type="entry name" value="Nucleoside Triphosphate Pyrophosphohydrolase"/>
    <property type="match status" value="1"/>
</dbReference>
<dbReference type="GO" id="GO:0016787">
    <property type="term" value="F:hydrolase activity"/>
    <property type="evidence" value="ECO:0007669"/>
    <property type="project" value="UniProtKB-KW"/>
</dbReference>
<dbReference type="PANTHER" id="PTHR43222">
    <property type="entry name" value="NUDIX HYDROLASE 23"/>
    <property type="match status" value="1"/>
</dbReference>
<dbReference type="AlphaFoldDB" id="A0A927R7X1"/>
<protein>
    <submittedName>
        <fullName evidence="6">8-oxo-dGTP pyrophosphatase MutT (NUDIX family)</fullName>
    </submittedName>
</protein>
<evidence type="ECO:0000313" key="6">
    <source>
        <dbReference type="EMBL" id="MBE1604699.1"/>
    </source>
</evidence>
<dbReference type="InterPro" id="IPR015797">
    <property type="entry name" value="NUDIX_hydrolase-like_dom_sf"/>
</dbReference>
<keyword evidence="2" id="KW-0378">Hydrolase</keyword>
<dbReference type="PRINTS" id="PR00502">
    <property type="entry name" value="NUDIXFAMILY"/>
</dbReference>
<organism evidence="6 7">
    <name type="scientific">Actinopolymorpha pittospori</name>
    <dbReference type="NCBI Taxonomy" id="648752"/>
    <lineage>
        <taxon>Bacteria</taxon>
        <taxon>Bacillati</taxon>
        <taxon>Actinomycetota</taxon>
        <taxon>Actinomycetes</taxon>
        <taxon>Propionibacteriales</taxon>
        <taxon>Actinopolymorphaceae</taxon>
        <taxon>Actinopolymorpha</taxon>
    </lineage>
</organism>
<dbReference type="PANTHER" id="PTHR43222:SF2">
    <property type="entry name" value="NUDIX HYDROLASE 23, CHLOROPLASTIC"/>
    <property type="match status" value="1"/>
</dbReference>
<comment type="caution">
    <text evidence="6">The sequence shown here is derived from an EMBL/GenBank/DDBJ whole genome shotgun (WGS) entry which is preliminary data.</text>
</comment>
<evidence type="ECO:0000313" key="7">
    <source>
        <dbReference type="Proteomes" id="UP000638648"/>
    </source>
</evidence>
<evidence type="ECO:0000259" key="5">
    <source>
        <dbReference type="PROSITE" id="PS51462"/>
    </source>
</evidence>
<dbReference type="RefSeq" id="WP_192749191.1">
    <property type="nucleotide sequence ID" value="NZ_BAABJL010000017.1"/>
</dbReference>
<evidence type="ECO:0000256" key="2">
    <source>
        <dbReference type="ARBA" id="ARBA00022801"/>
    </source>
</evidence>
<dbReference type="EMBL" id="JADBEM010000001">
    <property type="protein sequence ID" value="MBE1604699.1"/>
    <property type="molecule type" value="Genomic_DNA"/>
</dbReference>
<gene>
    <name evidence="6" type="ORF">HEB94_001547</name>
</gene>
<feature type="region of interest" description="Disordered" evidence="4">
    <location>
        <begin position="158"/>
        <end position="178"/>
    </location>
</feature>
<dbReference type="InterPro" id="IPR020476">
    <property type="entry name" value="Nudix_hydrolase"/>
</dbReference>
<keyword evidence="7" id="KW-1185">Reference proteome</keyword>
<evidence type="ECO:0000256" key="1">
    <source>
        <dbReference type="ARBA" id="ARBA00001946"/>
    </source>
</evidence>
<evidence type="ECO:0000256" key="4">
    <source>
        <dbReference type="SAM" id="MobiDB-lite"/>
    </source>
</evidence>
<dbReference type="PROSITE" id="PS51462">
    <property type="entry name" value="NUDIX"/>
    <property type="match status" value="1"/>
</dbReference>
<evidence type="ECO:0000256" key="3">
    <source>
        <dbReference type="ARBA" id="ARBA00022842"/>
    </source>
</evidence>
<dbReference type="Proteomes" id="UP000638648">
    <property type="component" value="Unassembled WGS sequence"/>
</dbReference>
<sequence length="178" mass="20581">MEEFMKRLVQVQRDIPWLPQAKGRTYIADELPPLERCATAFGLAFEGNRLLLTRLRDRDWNLTGGCIDPGETPEHAAVREVREEASAKVEVIELIGYQELQKFFPKPPDYRWPHPIDCQVYFRCRLIELSPFEPNPKASTARSSNPAKRDVCLRWRDSRRSTKRAYGALRPGNQGQRG</sequence>
<name>A0A927R7X1_9ACTN</name>
<keyword evidence="3" id="KW-0460">Magnesium</keyword>
<dbReference type="CDD" id="cd02883">
    <property type="entry name" value="NUDIX_Hydrolase"/>
    <property type="match status" value="1"/>
</dbReference>
<dbReference type="InterPro" id="IPR000086">
    <property type="entry name" value="NUDIX_hydrolase_dom"/>
</dbReference>
<dbReference type="Pfam" id="PF00293">
    <property type="entry name" value="NUDIX"/>
    <property type="match status" value="1"/>
</dbReference>
<accession>A0A927R7X1</accession>
<reference evidence="6" key="1">
    <citation type="submission" date="2020-10" db="EMBL/GenBank/DDBJ databases">
        <title>Sequencing the genomes of 1000 actinobacteria strains.</title>
        <authorList>
            <person name="Klenk H.-P."/>
        </authorList>
    </citation>
    <scope>NUCLEOTIDE SEQUENCE</scope>
    <source>
        <strain evidence="6">DSM 45354</strain>
    </source>
</reference>
<proteinExistence type="predicted"/>
<dbReference type="SUPFAM" id="SSF55811">
    <property type="entry name" value="Nudix"/>
    <property type="match status" value="1"/>
</dbReference>
<comment type="cofactor">
    <cofactor evidence="1">
        <name>Mg(2+)</name>
        <dbReference type="ChEBI" id="CHEBI:18420"/>
    </cofactor>
</comment>
<feature type="domain" description="Nudix hydrolase" evidence="5">
    <location>
        <begin position="33"/>
        <end position="178"/>
    </location>
</feature>